<protein>
    <submittedName>
        <fullName evidence="2">C2H2-type domain-containing protein</fullName>
    </submittedName>
</protein>
<name>A0AC34FZW8_9BILA</name>
<reference evidence="2" key="1">
    <citation type="submission" date="2022-11" db="UniProtKB">
        <authorList>
            <consortium name="WormBaseParasite"/>
        </authorList>
    </citation>
    <scope>IDENTIFICATION</scope>
</reference>
<dbReference type="WBParaSite" id="ES5_v2.g23049.t1">
    <property type="protein sequence ID" value="ES5_v2.g23049.t1"/>
    <property type="gene ID" value="ES5_v2.g23049"/>
</dbReference>
<organism evidence="1 2">
    <name type="scientific">Panagrolaimus sp. ES5</name>
    <dbReference type="NCBI Taxonomy" id="591445"/>
    <lineage>
        <taxon>Eukaryota</taxon>
        <taxon>Metazoa</taxon>
        <taxon>Ecdysozoa</taxon>
        <taxon>Nematoda</taxon>
        <taxon>Chromadorea</taxon>
        <taxon>Rhabditida</taxon>
        <taxon>Tylenchina</taxon>
        <taxon>Panagrolaimomorpha</taxon>
        <taxon>Panagrolaimoidea</taxon>
        <taxon>Panagrolaimidae</taxon>
        <taxon>Panagrolaimus</taxon>
    </lineage>
</organism>
<evidence type="ECO:0000313" key="2">
    <source>
        <dbReference type="WBParaSite" id="ES5_v2.g23049.t1"/>
    </source>
</evidence>
<sequence>MIRHKRVHTNERPFKCKYCNRTSKWKADLIRHVAKTHGIRVVSKYSRSKAFDVHHELKEEENGCGKEEHRRQPKSSSSISSSLSSSLSSLIKENPSSSSSSSTTSSQLPAFRCLMCFFEQDSIDQLILHLHTVHNLSPFECLQCKQTFDEASAASEHCTAATCTPLSIKINFSPVCLQSKSYF</sequence>
<proteinExistence type="predicted"/>
<evidence type="ECO:0000313" key="1">
    <source>
        <dbReference type="Proteomes" id="UP000887579"/>
    </source>
</evidence>
<accession>A0AC34FZW8</accession>
<dbReference type="Proteomes" id="UP000887579">
    <property type="component" value="Unplaced"/>
</dbReference>